<proteinExistence type="inferred from homology"/>
<name>A0ABN7SGH2_OIKDI</name>
<keyword evidence="5" id="KW-1185">Reference proteome</keyword>
<keyword evidence="1" id="KW-0067">ATP-binding</keyword>
<evidence type="ECO:0000259" key="3">
    <source>
        <dbReference type="SMART" id="SM01346"/>
    </source>
</evidence>
<keyword evidence="2" id="KW-0812">Transmembrane</keyword>
<evidence type="ECO:0000313" key="4">
    <source>
        <dbReference type="EMBL" id="CAG5097146.1"/>
    </source>
</evidence>
<sequence>MSAVELQSNSWNVAALQYAIELTQQIKKNWQSDHYSDDLVVCARKFYLHIKKTFEENVRTSKEWREFREKLQEEILILLVDNRHARQGSDFSATNLKKIVNSGGSADSKFAGAICAYICFKISHEIFQEHIIISNRLSSLLMEAHDNNKNRTFQRKDILISELMMLVYSTCMSGMAIWPATSKFDELLFHEDQVKRYHACLFYFHMASKHPIDFYRNHFRSAMRRNSRKTDKIVAKLIKIVCESVNSEHNEMRVAAFSALKAILNLVASQEEALENPMGGARFTNLQPNSSTAERLLDEHIQTLSTLVLNQRSMKNSINIHPYLLPLLPKLCAFNPKKFEPFFVKTIEYCLQEIAPAGNQKTAVRRNQGTALLSMGMIIHLICESDSELADPSTRPTTVLEEQIDTKVIPKLKSVLKEAFIHFQMNRGSVDCDPTLFQCIELISISLTDLHKKLWFKPQNKEFLNMIVAFGLIEIKDSWIRCVQSLNSKISRDQVSHGMEQVLLKNLFNERLPSQIMNGYSDDHSCLSSLSVLIPFKNGEDFDFGRVSVRKRIASLKALECFEFTDFSRYKKLIYRWKEYFNPKEKIQVKIAAAKAVTRVLRLFIIHSSTCGPNLVGETTISNIIRKLLQIADTIIPYRQESQSTQLKLAIYRSLKPEFDAYLIHQHNLERIMNAIHQPYPIKEENFTDRLEVQEAVMEIIGRLNAMNAAETMPHIRMMINDLWTQLQMPDQASARLLEVLFRHANQAQLSLFVDPTIRQIEPLLSYEYVQSYPPRMTCTLIDCLSAISAVNGPRLEKGTLNRFFSLIYRLLVETTEPTVKVSALRCLSSLIEHHNYVISPYFKHRKLMDDMLALVTADKKTMQHEINEEALRMIGRLGALDPYQYKEITKKRRSNSKNDKQDGFTSINEMLVNECRCPDEKFIIRVAVELIKAKLSHGGDVTAPLHSLDLLIQRAGTNILPHLGKVMPELHRIAQDPSAKKDIKSNILGLFEKLLQKMRRRVLPFMNDIRQTMDTQKDISHAPLRKKLAQLIYQAAYNLQYEFKDYMGWAVRYILELFEKLKSSTDPQDEEATIYLVRAIGKFGYIEAHYSVLLRPLATMLQSATSSDQLRGEILVVLEARIVRTAMPDYFMILSEAILIALEYEVAANKHTIIKNHGDHPSKLTTDYVLRETAIKCLRSMRSGMRHFNLWEDEYDDYFQMRTRSLWKPSEDPEMIFEDQALKNDFSLDQSMIKEGEDEHDTAHYNWLKEEFEVDCQTPEDFKDLQVRISKCF</sequence>
<organism evidence="4 5">
    <name type="scientific">Oikopleura dioica</name>
    <name type="common">Tunicate</name>
    <dbReference type="NCBI Taxonomy" id="34765"/>
    <lineage>
        <taxon>Eukaryota</taxon>
        <taxon>Metazoa</taxon>
        <taxon>Chordata</taxon>
        <taxon>Tunicata</taxon>
        <taxon>Appendicularia</taxon>
        <taxon>Copelata</taxon>
        <taxon>Oikopleuridae</taxon>
        <taxon>Oikopleura</taxon>
    </lineage>
</organism>
<keyword evidence="1" id="KW-0418">Kinase</keyword>
<evidence type="ECO:0000256" key="1">
    <source>
        <dbReference type="RuleBase" id="RU364109"/>
    </source>
</evidence>
<accession>A0ABN7SGH2</accession>
<dbReference type="Pfam" id="PF11865">
    <property type="entry name" value="mTOR_dom"/>
    <property type="match status" value="1"/>
</dbReference>
<dbReference type="EC" id="2.7.11.1" evidence="1"/>
<keyword evidence="2" id="KW-1133">Transmembrane helix</keyword>
<gene>
    <name evidence="4" type="ORF">OKIOD_LOCUS6511</name>
</gene>
<comment type="similarity">
    <text evidence="1">Belongs to the PI3/PI4-kinase family.</text>
</comment>
<dbReference type="InterPro" id="IPR024585">
    <property type="entry name" value="mTOR_dom"/>
</dbReference>
<keyword evidence="2" id="KW-0472">Membrane</keyword>
<dbReference type="Proteomes" id="UP001158576">
    <property type="component" value="Chromosome XSR"/>
</dbReference>
<dbReference type="Gene3D" id="1.25.10.10">
    <property type="entry name" value="Leucine-rich Repeat Variant"/>
    <property type="match status" value="2"/>
</dbReference>
<protein>
    <recommendedName>
        <fullName evidence="1">Serine/threonine-protein kinase TOR</fullName>
        <ecNumber evidence="1">2.7.11.1</ecNumber>
    </recommendedName>
</protein>
<reference evidence="4 5" key="1">
    <citation type="submission" date="2021-04" db="EMBL/GenBank/DDBJ databases">
        <authorList>
            <person name="Bliznina A."/>
        </authorList>
    </citation>
    <scope>NUCLEOTIDE SEQUENCE [LARGE SCALE GENOMIC DNA]</scope>
</reference>
<evidence type="ECO:0000313" key="5">
    <source>
        <dbReference type="Proteomes" id="UP001158576"/>
    </source>
</evidence>
<keyword evidence="1" id="KW-0547">Nucleotide-binding</keyword>
<dbReference type="InterPro" id="IPR011989">
    <property type="entry name" value="ARM-like"/>
</dbReference>
<feature type="domain" description="Serine/threonine-protein kinase mTOR" evidence="3">
    <location>
        <begin position="838"/>
        <end position="1000"/>
    </location>
</feature>
<feature type="transmembrane region" description="Helical" evidence="2">
    <location>
        <begin position="158"/>
        <end position="178"/>
    </location>
</feature>
<dbReference type="SUPFAM" id="SSF48371">
    <property type="entry name" value="ARM repeat"/>
    <property type="match status" value="1"/>
</dbReference>
<evidence type="ECO:0000256" key="2">
    <source>
        <dbReference type="SAM" id="Phobius"/>
    </source>
</evidence>
<comment type="catalytic activity">
    <reaction evidence="1">
        <text>L-threonyl-[protein] + ATP = O-phospho-L-threonyl-[protein] + ADP + H(+)</text>
        <dbReference type="Rhea" id="RHEA:46608"/>
        <dbReference type="Rhea" id="RHEA-COMP:11060"/>
        <dbReference type="Rhea" id="RHEA-COMP:11605"/>
        <dbReference type="ChEBI" id="CHEBI:15378"/>
        <dbReference type="ChEBI" id="CHEBI:30013"/>
        <dbReference type="ChEBI" id="CHEBI:30616"/>
        <dbReference type="ChEBI" id="CHEBI:61977"/>
        <dbReference type="ChEBI" id="CHEBI:456216"/>
        <dbReference type="EC" id="2.7.11.1"/>
    </reaction>
</comment>
<keyword evidence="1" id="KW-0723">Serine/threonine-protein kinase</keyword>
<keyword evidence="1" id="KW-0808">Transferase</keyword>
<dbReference type="InterPro" id="IPR016024">
    <property type="entry name" value="ARM-type_fold"/>
</dbReference>
<dbReference type="EMBL" id="OU015569">
    <property type="protein sequence ID" value="CAG5097146.1"/>
    <property type="molecule type" value="Genomic_DNA"/>
</dbReference>
<dbReference type="SMART" id="SM01346">
    <property type="entry name" value="DUF3385"/>
    <property type="match status" value="1"/>
</dbReference>